<sequence length="391" mass="39662">MIRSLLVVSGHELRSRLRDGTALLLALVAPVALASLFGLALGGEDPPLRASIGIVDLDGGEFPTSVRREALATDELRDVLTLRDYDDEDQAGVAVDDGEIGAAIVFPPGFSDSVGAGEGGEVTVLTSDSTPLAGVIANSMVDQISALVEARTLAVRASLDAGVPADEVRLFVEENGAAGPTLTLDADPMAGGKVDGAVHYASGMAVLFAYLVVSTSTRGLLTDRQLGTLSRLRVAPVPRWTPVVGKGIVGFLLAMTSVCATWASSVLFFGLSWGDPLAVLALCGAHVLAATAITMLVAGNARTDAQADGYNLGIAFASGILGGSLVPLHALPDFLQALALFTPNGWTSTGLAGLAAGGDLASVAGPIGVVCLIAVVAGSLAALRFRKGLLG</sequence>
<name>A0ABT1JF09_ACTCY</name>
<keyword evidence="4 6" id="KW-1133">Transmembrane helix</keyword>
<feature type="transmembrane region" description="Helical" evidence="6">
    <location>
        <begin position="248"/>
        <end position="271"/>
    </location>
</feature>
<evidence type="ECO:0000256" key="5">
    <source>
        <dbReference type="ARBA" id="ARBA00023136"/>
    </source>
</evidence>
<accession>A0ABT1JF09</accession>
<keyword evidence="3 6" id="KW-0812">Transmembrane</keyword>
<comment type="subcellular location">
    <subcellularLocation>
        <location evidence="1">Cell membrane</location>
        <topology evidence="1">Multi-pass membrane protein</topology>
    </subcellularLocation>
</comment>
<feature type="transmembrane region" description="Helical" evidence="6">
    <location>
        <begin position="363"/>
        <end position="383"/>
    </location>
</feature>
<feature type="transmembrane region" description="Helical" evidence="6">
    <location>
        <begin position="277"/>
        <end position="298"/>
    </location>
</feature>
<dbReference type="InterPro" id="IPR013525">
    <property type="entry name" value="ABC2_TM"/>
</dbReference>
<dbReference type="Proteomes" id="UP000791080">
    <property type="component" value="Unassembled WGS sequence"/>
</dbReference>
<evidence type="ECO:0000313" key="8">
    <source>
        <dbReference type="EMBL" id="MCP2331071.1"/>
    </source>
</evidence>
<feature type="transmembrane region" description="Helical" evidence="6">
    <location>
        <begin position="21"/>
        <end position="41"/>
    </location>
</feature>
<comment type="caution">
    <text evidence="8">The sequence shown here is derived from an EMBL/GenBank/DDBJ whole genome shotgun (WGS) entry which is preliminary data.</text>
</comment>
<evidence type="ECO:0000256" key="1">
    <source>
        <dbReference type="ARBA" id="ARBA00004651"/>
    </source>
</evidence>
<dbReference type="PANTHER" id="PTHR30294:SF38">
    <property type="entry name" value="TRANSPORT PERMEASE PROTEIN"/>
    <property type="match status" value="1"/>
</dbReference>
<reference evidence="8 9" key="1">
    <citation type="submission" date="2022-06" db="EMBL/GenBank/DDBJ databases">
        <title>Genomic Encyclopedia of Type Strains, Phase I: the one thousand microbial genomes (KMG-I) project.</title>
        <authorList>
            <person name="Kyrpides N."/>
        </authorList>
    </citation>
    <scope>NUCLEOTIDE SEQUENCE [LARGE SCALE GENOMIC DNA]</scope>
    <source>
        <strain evidence="8 9">DSM 43889</strain>
    </source>
</reference>
<evidence type="ECO:0000259" key="7">
    <source>
        <dbReference type="Pfam" id="PF12698"/>
    </source>
</evidence>
<dbReference type="EMBL" id="AUBJ02000001">
    <property type="protein sequence ID" value="MCP2331071.1"/>
    <property type="molecule type" value="Genomic_DNA"/>
</dbReference>
<dbReference type="Gene3D" id="3.40.1710.10">
    <property type="entry name" value="abc type-2 transporter like domain"/>
    <property type="match status" value="1"/>
</dbReference>
<dbReference type="RefSeq" id="WP_035293037.1">
    <property type="nucleotide sequence ID" value="NZ_AUBJ02000001.1"/>
</dbReference>
<protein>
    <submittedName>
        <fullName evidence="8">ABC-2 type transport system permease protein</fullName>
    </submittedName>
</protein>
<keyword evidence="9" id="KW-1185">Reference proteome</keyword>
<dbReference type="PANTHER" id="PTHR30294">
    <property type="entry name" value="MEMBRANE COMPONENT OF ABC TRANSPORTER YHHJ-RELATED"/>
    <property type="match status" value="1"/>
</dbReference>
<keyword evidence="2" id="KW-1003">Cell membrane</keyword>
<evidence type="ECO:0000313" key="9">
    <source>
        <dbReference type="Proteomes" id="UP000791080"/>
    </source>
</evidence>
<evidence type="ECO:0000256" key="4">
    <source>
        <dbReference type="ARBA" id="ARBA00022989"/>
    </source>
</evidence>
<dbReference type="InterPro" id="IPR051449">
    <property type="entry name" value="ABC-2_transporter_component"/>
</dbReference>
<feature type="transmembrane region" description="Helical" evidence="6">
    <location>
        <begin position="197"/>
        <end position="221"/>
    </location>
</feature>
<keyword evidence="5 6" id="KW-0472">Membrane</keyword>
<evidence type="ECO:0000256" key="2">
    <source>
        <dbReference type="ARBA" id="ARBA00022475"/>
    </source>
</evidence>
<dbReference type="Pfam" id="PF12698">
    <property type="entry name" value="ABC2_membrane_3"/>
    <property type="match status" value="1"/>
</dbReference>
<feature type="transmembrane region" description="Helical" evidence="6">
    <location>
        <begin position="310"/>
        <end position="331"/>
    </location>
</feature>
<organism evidence="8 9">
    <name type="scientific">Actinoalloteichus caeruleus DSM 43889</name>
    <dbReference type="NCBI Taxonomy" id="1120930"/>
    <lineage>
        <taxon>Bacteria</taxon>
        <taxon>Bacillati</taxon>
        <taxon>Actinomycetota</taxon>
        <taxon>Actinomycetes</taxon>
        <taxon>Pseudonocardiales</taxon>
        <taxon>Pseudonocardiaceae</taxon>
        <taxon>Actinoalloteichus</taxon>
        <taxon>Actinoalloteichus cyanogriseus</taxon>
    </lineage>
</organism>
<evidence type="ECO:0000256" key="3">
    <source>
        <dbReference type="ARBA" id="ARBA00022692"/>
    </source>
</evidence>
<feature type="domain" description="ABC-2 type transporter transmembrane" evidence="7">
    <location>
        <begin position="24"/>
        <end position="383"/>
    </location>
</feature>
<evidence type="ECO:0000256" key="6">
    <source>
        <dbReference type="SAM" id="Phobius"/>
    </source>
</evidence>
<proteinExistence type="predicted"/>
<gene>
    <name evidence="8" type="ORF">G443_001341</name>
</gene>